<feature type="compositionally biased region" description="Basic and acidic residues" evidence="1">
    <location>
        <begin position="7852"/>
        <end position="7861"/>
    </location>
</feature>
<feature type="region of interest" description="Disordered" evidence="1">
    <location>
        <begin position="7330"/>
        <end position="7349"/>
    </location>
</feature>
<evidence type="ECO:0000313" key="2">
    <source>
        <dbReference type="EMBL" id="MFC3153380.1"/>
    </source>
</evidence>
<name>A0ABV7HMI5_9GAMM</name>
<feature type="region of interest" description="Disordered" evidence="1">
    <location>
        <begin position="7824"/>
        <end position="7861"/>
    </location>
</feature>
<dbReference type="EMBL" id="JBHRSZ010000009">
    <property type="protein sequence ID" value="MFC3153380.1"/>
    <property type="molecule type" value="Genomic_DNA"/>
</dbReference>
<evidence type="ECO:0000256" key="1">
    <source>
        <dbReference type="SAM" id="MobiDB-lite"/>
    </source>
</evidence>
<feature type="region of interest" description="Disordered" evidence="1">
    <location>
        <begin position="1951"/>
        <end position="1979"/>
    </location>
</feature>
<feature type="region of interest" description="Disordered" evidence="1">
    <location>
        <begin position="1048"/>
        <end position="1071"/>
    </location>
</feature>
<feature type="compositionally biased region" description="Low complexity" evidence="1">
    <location>
        <begin position="3368"/>
        <end position="3384"/>
    </location>
</feature>
<feature type="region of interest" description="Disordered" evidence="1">
    <location>
        <begin position="685"/>
        <end position="728"/>
    </location>
</feature>
<dbReference type="NCBIfam" id="NF012204">
    <property type="entry name" value="adhes_FxxPxG"/>
    <property type="match status" value="1"/>
</dbReference>
<dbReference type="PANTHER" id="PTHR34403:SF8">
    <property type="entry name" value="TOL-PAL SYSTEM PROTEIN TOLA"/>
    <property type="match status" value="1"/>
</dbReference>
<feature type="compositionally biased region" description="Low complexity" evidence="1">
    <location>
        <begin position="2441"/>
        <end position="2466"/>
    </location>
</feature>
<feature type="region of interest" description="Disordered" evidence="1">
    <location>
        <begin position="2438"/>
        <end position="2466"/>
    </location>
</feature>
<reference evidence="3" key="1">
    <citation type="journal article" date="2019" name="Int. J. Syst. Evol. Microbiol.">
        <title>The Global Catalogue of Microorganisms (GCM) 10K type strain sequencing project: providing services to taxonomists for standard genome sequencing and annotation.</title>
        <authorList>
            <consortium name="The Broad Institute Genomics Platform"/>
            <consortium name="The Broad Institute Genome Sequencing Center for Infectious Disease"/>
            <person name="Wu L."/>
            <person name="Ma J."/>
        </authorList>
    </citation>
    <scope>NUCLEOTIDE SEQUENCE [LARGE SCALE GENOMIC DNA]</scope>
    <source>
        <strain evidence="3">KCTC 52438</strain>
    </source>
</reference>
<dbReference type="PANTHER" id="PTHR34403">
    <property type="entry name" value="TOL-PAL SYSTEM PROTEIN TOLA"/>
    <property type="match status" value="1"/>
</dbReference>
<dbReference type="RefSeq" id="WP_386723301.1">
    <property type="nucleotide sequence ID" value="NZ_JBHRSZ010000009.1"/>
</dbReference>
<dbReference type="InterPro" id="IPR050972">
    <property type="entry name" value="SDr-like"/>
</dbReference>
<feature type="region of interest" description="Disordered" evidence="1">
    <location>
        <begin position="3351"/>
        <end position="3389"/>
    </location>
</feature>
<feature type="compositionally biased region" description="Polar residues" evidence="1">
    <location>
        <begin position="716"/>
        <end position="728"/>
    </location>
</feature>
<protein>
    <submittedName>
        <fullName evidence="2">Leukotoxin LktA family filamentous adhesin</fullName>
    </submittedName>
</protein>
<keyword evidence="3" id="KW-1185">Reference proteome</keyword>
<evidence type="ECO:0000313" key="3">
    <source>
        <dbReference type="Proteomes" id="UP001595476"/>
    </source>
</evidence>
<feature type="compositionally biased region" description="Low complexity" evidence="1">
    <location>
        <begin position="1126"/>
        <end position="1145"/>
    </location>
</feature>
<dbReference type="Proteomes" id="UP001595476">
    <property type="component" value="Unassembled WGS sequence"/>
</dbReference>
<feature type="region of interest" description="Disordered" evidence="1">
    <location>
        <begin position="1125"/>
        <end position="1160"/>
    </location>
</feature>
<dbReference type="InterPro" id="IPR012334">
    <property type="entry name" value="Pectin_lyas_fold"/>
</dbReference>
<accession>A0ABV7HMI5</accession>
<gene>
    <name evidence="2" type="ORF">ACFOEK_20235</name>
</gene>
<organism evidence="2 3">
    <name type="scientific">Litoribrevibacter euphylliae</name>
    <dbReference type="NCBI Taxonomy" id="1834034"/>
    <lineage>
        <taxon>Bacteria</taxon>
        <taxon>Pseudomonadati</taxon>
        <taxon>Pseudomonadota</taxon>
        <taxon>Gammaproteobacteria</taxon>
        <taxon>Oceanospirillales</taxon>
        <taxon>Oceanospirillaceae</taxon>
        <taxon>Litoribrevibacter</taxon>
    </lineage>
</organism>
<comment type="caution">
    <text evidence="2">The sequence shown here is derived from an EMBL/GenBank/DDBJ whole genome shotgun (WGS) entry which is preliminary data.</text>
</comment>
<dbReference type="Gene3D" id="2.160.20.10">
    <property type="entry name" value="Single-stranded right-handed beta-helix, Pectin lyase-like"/>
    <property type="match status" value="1"/>
</dbReference>
<sequence>MKPFRRQLLANAISHVTRNAYGKSDHQRLKKTLGGLVSLSAVDAMAADVHNITPDADFTTITTSGSSHLVQSTKTSGSVSVNVFDDFVVGSGNTVNLEVPTTSDQLVNIVRSSKPEIHGTLNSYVGSYQGNSSDQLGGDVLFASSHGFLVGPTGIVNVGKLTVRTPTSSEISGLIDGSSVDASKLADLRDGSISISDSGLVQIQGKINASEGVEVQADAIEVSSTGTIIVGNAYQGVYGDLAAVNTGDFSAVTDLKTDGGTIVLSASEEDDSNNNAYITIDGDLLADGGITITAEEVTVGSTGLLDTRDADTTAASGDVTITVSESESVYYGEAEANTTISISGDVYANDVTATATSKTVSSYYEDIGATIGLKSVAQLGGVDFNYMDADSDATVEVLSGASITASGNVTLTTESHAMTEAMAVAALGDATTISMAGIYNHSAADSTTKVHDGASIDAEGDLTVSAHNEAYVSASAFVLNAEKANNAVLAGAVGEADVNATAIVETGATIDGDNVVVAAENQGRYYVSATTYGLKDTRYGMAVAVGDFDTNATAEFGADLGESASDGDKATNLVVAAIDRTVEQRVHSGVTVGSNLIARTLGSQLISGLSAVQGGVTSLLNRYNASGESPASVDFKGGLSFSLNLSDHEAYATIGTNVDGKTDAPKIYATGNVVVAASTALGTDNEAVANGSDSGAVGGDQGGYRTSAETSVVAPSENTSGGNQTPRSETSLAIALNLAVNESDAVAEIGDYVTIEAENVGVLAEQTLPIVSTYDRWESFSDAVSKFNGVGGIQNNILTSFANAGAAADKEAYGGSLNVVVNDMDTKAWIGDGAYIKTTGSGAWSVDHEVEGNSKTPGLLSDFSPFKDIDYSFSFDDSLEVQAYNLIESAHVAGNIGSLGLLPNGNGTNEQGKSVGASISFIQQTGSVVAGVGDASLIAAGDINITAQTDERHFLVTPSSGMGSGFGFNGVAAILNSETLTHASLSNDAYVNTDGLNVLAQHEMGNWAASGAVNWSDEESVGIAIAINLTQGDTKAFIGDNEDEYDKVDFKSDHLPSPSAPTTPAPQEASITARNVTVRSKASGTNGALAVAGALTTEPSDEPGFGDKFENSWNGLSSKLAANYTASSSGSSDTSASGASSAGSNDDSDDDDSSSDSVAEVNTTDWSAAGSFNVAFSNIDAKALIDGATIKAHTDTVDTDEEVNVTVQSLEKIVAISASGSAALTLSGGQSAPSSNTVAGAIAYQISYNDSLAWLQNSTIEEAGAVNVQALHGGELTSIGLALAATKQDGTTLNSNTAALSVSGTTVRDGTSARIDSSSITGNGDGSDSLDVSAYNNTDIGAGGGSLYAGGKQGYGLAITFADIDDPEDMEGYLNPDDNNTLSTGYGEDVYSGKAVEAVISGDSSTRSDIEDIDAITVSGVSLNRIGIGAAGIGVTDAGGATDFSISFLGSFAIGEISSENNAIIKKTDIDGVDTLLVNASGTKNGSLDSDLDGLGSSSLDSGIDFSGGDVIDNTEVHTTDDGTGATYGYSSEGERIIAVAGVVQVGKKNLGMSYAHAKVQTEKKAQIVDANINSTTNPTDSSVTVNARSEALLYSVAIGVSVSTGSLSGIGSVAVNELDNKVTALIGDWGAGSKSGSVTSDSVAVLAENEMDMINVSGAVAVATGGSEGSANAGGLAVALNLVGTAEHSTTARIANTDLSSDGDVTVKAGSGLSNDHNLLVGNAIAVGASTGNTGLAFAGAIGVNNVDQSIDAGIKNVGTVDSATATSGSGDITVMGWDYTDSVATAWMGTLSTNGSGGGIATATNRVDSDVTAEVLGDDSTRGSTTINANDVVVDAARDNWLLTINAGIAASKQVGIAGSVGTGVVDGNVTARISDDATVNAYNNILVNADAKTVNEVGGGSIGVGLDAGAGAIAISTSLEYGETIAYIDDSTVSALGKGSQMSVDSGDLSNYGDLPDLSTSGQSEDDGDDSNADSVSMDDLTTGFDLLDIAKTSEKVDGLAVNATSRSKMLAITVGGSGGKYGAVTANVATNVTFNDTKAYIQNATINSGVSGENGADVLVRANSHEAGLAISAGVALSGGGESGNAGIGGFSTNSQKRGAYATIEDSTVNANEVTIDSNSSKVAQAVSAGVAAGLGATSGIGGAASVVITEQFGTTRSWLRGGTVTADDLVVVSDRRQEANVAAGAAGIGTTVGIGAGIAVNIIGGNSQALIGNDLSDNSDTDDTLVYVDDVTVDADRVSSAKSYAFGAGLSAGYGIAAMINTTEFRGETRAAIHGRLDNSDLTTDIRNKDGSSAASNVIVDAQEIIGGEQWATGIGAGASVGVGAVANVALGRSQVYAEVVGSDVKADLLDVDAAAQREAELISVAGAASTNAGIAVSIGVAMFGQGDSTADDGTNAEDEFDPSRSEVNNVLAEDTASYNSHLSDDDIAAIEAESGTTIERGDTPTTTTTTESGESLSISGESVTAARISGGLIDVDTLEVDAKTLQHTYQGLGAAQISSVGIAGVIGITRLYDMNIATVDSNVSADTMTVASSVADVSDDAAAGEMLSFIVGLGGTTVVVNYNDVRSEHRVVAGVTSASGSDTGDLTVKAIDSSELRIGDVDSGTPDSDTDGALNLNIGAAAIGVSIGYVEKNADVDAWLGETGKLVDGYDNITVDAQSYGMTKSTAFALAGGLLAGVQGVITEVHDDSNANATVYGTIDASANGTVNINAQSTPEMYSNSYGVTLGGGASMGGSFAYTITDTEAKAEVADGVIFTGSGTVIVRSQTGSSDSDYVTGSANAFAASGGLLAGLAGSEARSTNNAQSTAQIGDGVWIPDGDFEVYARNTGIQIADADGYFVGLVAGGYQTGLAQSFTSTRVLFGSDPNATLERTGSFILDASSYNQNQSFTTAGGGGYYAGSAAESVVEAGDYNDSKYAAAVEFDDWSSNYAVLPVDASTVQISATNETEFFAAVDSTVVSVVGGSGAESDVEIDNNAKVIMGDNVSFSAYNIDIDAQNIASQIQSPFYSSFESSVFGGAGGAANGSAALSYQNIKHLAAEVHIGSGSVLKITDLAWLDTTYDHMIEIDANTEFYVYDESKLEVGGALQGAGAESDVDVNARNKVYIGDDASIENSVGEIAIGTFSKGSARAQANVSVWAVAGVAGGVSDVYVDVDNLIDLGEDVTINAFGEIGIYAGRGSNYISENQLVSQANTNVYNWTVVPIPAGNKAKADVELDNTIIFGDDFNIGSDSHINIEANEGSVYADGDGVEKNPYLELFNSETTFGSGDTDTSNVLTFEGSGQVTAGQYAYQWVSIDEDGSISSQLYRYATAAQLSDKYSSQQSLIDYIADLQALVNTLEAYDGSETVTDGTELSDGADEDSAGSSSGTETTTTTSSGTNPYQDEIDDLKTEIVALSAILDDLSSEENFVIEVADIRASAGNVNLVADTINLDGSSNNRPTFTAKGDAYISVENKTDNHLMIDNFEIVNQSGGNVFVTGGASLSDTYIDEQTSNNSGVHISHAPTGTNYLDSDVIINGDITNLLSSVNIDVAEGDLIQQATIEANAINLNVENGSLLLNTDGDQTYGRDPDALVNFTDKWKPSSAINFVHYYISDKYNTAIDDTGIDAFNNWFYGRAIRHTGDQIDYYTNSSSCKSCDYGYDEMNIYFNWGFSDSEEYTGSGYIDFEMKTGSDSRGGRHWKFRPVDDKTGSLKQTASYSDVKSDLGTTGTSIIGEKVVINADRLDINSHIIVGSDNSYSVDVGSDFDSIIQQYIEDAGLSSGDTISISPGEVLTLTVDNPDYYNNPFASFQGISRTITKTYDLDVSKISGYTDIDLTYDVGSGQLYVEDIPVSGGGYVSITAKISSTGEDGMITVKDGLGQISINNDSNTSLVINSLSAGDDATGVIRITDLNYSDDVSQWYVHSPGSKIKQYTTDAWAVSYTDSDYVGSHGGTGTTSTMTYSPEAGQLYYIREGATIERSFDSPDDGYFAKYPNTVGDWYYTKDWTTETSYFTSCASVSSVCTNGTATNYLVHEYDYDSYSGWGTTWGLSYNKYYGSSMTDTDPYVYVAKKLDMDTHTYIKADNNITFNFTGLSEGNIDLSSNGTIQLTGNIYNPNGTTDIYTGNNFITSTESSITSDILSIEAKGDIGTETDALAISTDQLSLVSNNGSLYFNVTGTDGDVEIGELSAKYDIVGVVDKSIKALNSSTLISADTLDLTSSTGSIGSVGTFGNTATYDYVNISTTGLVTLSAAGDIAVNQANGDLELNTITSAGDVVIKLGNGSLTNGINQFEKTDEELAYQASVWDSLHLQDDNAGEITVNAYENQFTNKYHTYWLIKQRLDDDSDAGFTISADFIEALKVRYGEDDEAALTELVKADYQELKSWFADQIAEPDTYANEADAIGVEQKGTLYGYDYADLLTSSYDDSYQLSIDENSSWYADMVDGARWSDSQLEITIAATEVESNSTDRPALSTRESNITASNLDLIISGGIGENLDDLEIVVALDGSTSLSDAEKAALLEAGSGDIETITSNDSITLYVNQVDPVKFDVSGIVDLSATSDVFIESASDLTIGEFTTTNDNIRVNVNGQIQGEANTTNITAKNLDLFNSQGDVGSLSNKLDIQLSGQLLASVANDMYLSHTGGDLYIDQVAAGGLLYIYNNNDIYGSASDSFLSAGTFNLDVNANNLGSTSNYLNLVGGADGVTLDASNAYLNVSGTTTFTLDQAAIDNTFNVLSTGGIDLAGNVSATNLMFDLDGAFTSSTTNTLSVSNLADIDASSMDIRSTTINAKEADLLAETGAMSVGDITISTGDLTLLATGDLNIDGTIKVQNSGLLADAQSIIMTSDSAIQSAADIDMTAADHMALYALTANSGTIDLAATNAFDSSLGSITASGLYATTLDLDAQTDIDVALVDIAQSATLDADTVTFSGLTQVDNQLTVNASSGITQSSTVEAASAMFDAGSGTYLVDGDLTVSGNMSLLGASLMDVKAGTSIQAANATFATDAYQADASSTLSVTNTLDISSAVGDVDLGRTTAGTLNVNSAQDVSFSSQVIAGDDSSDAGDTFNITAVGDVNVNDAVTHVAYDNLNITAAGLTMVAGSQFSVDDNLDLKTSLDQQLAALVVGGQFTTESADISFIDDVSVSDLVSVTADAVSLANAKTISSGSTFTLDAASFEMADQSSLDVEDAISLSTDGALTIEAIDAESSISANSGAELTINGVVDSESFIDFNSVASTTINGSVNAAGDVDIDSTTNTEINGTVNSDANLTINAKTGLVSNAALSSTEAMVLSAANGVVTTNSTLTSNGLLSVTAQSDIELNDEVTVAGTTILDGDNITINDVLNSTGVTQLLADADVEINANVETADDLTIANGNDLSINGNVTVAGLLDIDTTNAVVVTDGQLIKVGNTTNLDATTLAMASNSTLESQGAIVLNTSDDMTLFNIDAANTLTANAGNSLVVNGVVDSERFIDFDSVASTTVNGSVDAAGDVDIDSTTNTEINGTVNSDANLTINAKTGLVSNAALSSTEAMVLSAANGAVTANSTLTSNGLLNIATLNDIELNDDVMVAGTTTLESDSNITINDVLNSTGATQLLADNDVAINADVETADDLTIANGNDLTVNGNVTVAGLLDIDTTNAIVVTDGQLIKVGNTTNLDATTLAMASNSTLESQGAIVLNTSDDMTLFNVDGENSLTANAGNNLVVNGVVDSERFIDFDSVASTTINGSVDAAGDVDIDSTSNTEINGTVNSDANLTINAKTGLVSNAALSSTEAMVLSAANGAVTANSTLTSNGLLNIAALNDIDLNDDVMVAGTTTLESDSNITINDVLNSTGATQLLADNDVAINADVETADDLTIANGNDLTINGNVTVAGLLDIDTTNAVVVTDDQLIKVGNTTNLDATTLAMASNSTLESQGAIVLNTSDDMTLFNVDGENSLTANAGNNLVVNGVVDSESFIDFDSVASTTINGSVDAAGDVDIDSTTNTEINGTVNSDANLTINAKTGLVSNAALSSTEDMVLSAANGAITTNSTLTSNGLLNVAALNDIVLNDDVNVAGTTTLNGDNILIRSRVNSLGTTQLVSDNDIAINFDVNVGDDQNESDLIITSGSDFTSESLVDVSGDVVINAVGEVSLDWSFLGTLLIPAIENDQLIPGNLSYDPTHYVGRLAAEGNVSISANSVDMGDYTYINAGEDLTVTTTNSQFLATLNVGNTLISDAGNLTLNEEVSVAGTTKLESDSNITINDMLNSTGSTQVIADNDVVINADLETADDLVIANGNDLTVNGNVTVEGLLDIDTTNAVVVTDGQLIKVGNTTNLDATTLAMASNSTLESQGAIVLNTSDDMTLFNVDGENSLTANAGNNLVVNGVVDSESFIDFDSVASATINGSVDAAGDVDIDSTTNTEINGTVNSDANLTINAKTGLVANAALSSIEAMVLSAANGAITSNSILNAGELLNVTAQSDVEINGEVTAEDFELETASDLNVNSFVTIANDLSFNVAGHTSTTESLLTLSDQEVGANGESDFYGNINDQYFAYSRNLISAGNDISIFSGSAELLSDMQSGGETNIETTGLLSAKSIEAVGAISLISNDIVAVNGRVSSNADVILQSGNHMSVQGWVTSGADIQLTSGNDLLLEAGLSAEQSILLSAMSDLTASKQAHYQESYEGFETTDYIVDASLSFANEAVLNAGDSFVATANAMVIDSAVTAGGDVTLTSVEDTEIRDVSADLNILVDAGSDILATGVIQAGNDITFNSGSNSTIQGTLDAGNDVAIAAGDNILISYQPDSSGAVELSDGTSVNVDIQQEMDSLNIVVTDAGLSLTQSYDLDNSVVASPDGTTITSGNVSNIDAGSVVTTGDVVIIGSVDQISTDLDLSNIQETVSAGNNLSLASNQNITLDQKTVAQHSLQVNAQGDLELNGALVSGTDTVINANDIVFNGFVDADSTLTVSGDEIQITSDKSLVADGDLGITATTLNMADASNLVTLADLSIATAESSVLENLSASSDITVNAGDTLTTNGAVVALGNVSLDSNSTTTINGIVSSGADTTMNSMANLVVNGSLNSDANINITSAQETEINGLISAAADVVFNSGMDIVFNANVSAGDDLLATANDDITNNATLSSGDELSLNAVSGALIVNGSLVAGGDLTLDVAETFSITEGNQVESQASLSLSATQVEMADNAVISADEDLSIATTQDQILATIVVGNDASFTTDGNVDFNENVNIGHDLAITTAGDSVLSSAQIITVGNDVAISSNEWEMEPASQLIAGGDVSIDTVANMTMAQLSASGDVALNSGANIYFNEDVAVGGSMDIAATENVVLANGQTIATEGALKALARRFEMNSSDAASGDAQASEGSGESSVSAGTNLELETAEDMELYLVSSGEEMLLNSGGDLALNGDIDVGQVLDAFAAEQATLADGRVISTDEAIRLEVGTLEMGEGSSLTSLGDVSVIATNDVDMGKDAQLIADGAVSILTNAALTMGQDTLIRSADSVFVDAQQDVTVSTIESTLDGDDALIITTAGELIAREDSELHLKATQPNSRTYLNAATGIGDPLVTELPWVEAVTADGDVNIISNSDLYASLVSAENGKVTLTTIGDLTIEQIIGDAWIYVDGYLAAQEMSYTQGTLVARDGVSVDQVNLSGDAEISVLAPSIDMSVVLTEGDEATFSIMGYNGESAELLDLDVTNAEFTTIDTMLIDQGRISVSGDLSVERGLVNDDLDITTEKMTLAFDNNDPSAQDVSAQMMTPYGEFWLNTDGNKLSTDAMVTRYQFPTILTYSGEGNDENEQEKFDRLSVEQQKQATSQLQEIEPRIAKSNWFNSLLNFVGIETDTAIGGSVNINPGKGPEQNQNAKDEEEISIDLLSDADTDHQENGKS</sequence>
<proteinExistence type="predicted"/>